<dbReference type="Pfam" id="PF13283">
    <property type="entry name" value="NfrA_C"/>
    <property type="match status" value="1"/>
</dbReference>
<protein>
    <submittedName>
        <fullName evidence="4">Tfp pilus assembly protein PilF</fullName>
    </submittedName>
</protein>
<dbReference type="SUPFAM" id="SSF81901">
    <property type="entry name" value="HCP-like"/>
    <property type="match status" value="1"/>
</dbReference>
<feature type="signal peptide" evidence="2">
    <location>
        <begin position="1"/>
        <end position="35"/>
    </location>
</feature>
<proteinExistence type="predicted"/>
<sequence>MKRTPKHVAAIPRAPRARVPHALLLAALCAGFAGAGRVQAEPLPPDTQPLPLSGAAYRVAQQGYDAYGRHDYAGAERYAREAIRQRPDVASLRLLLANSQAARGQWREASRTLSDAIAQIGPDATLTARRREIDTQVAALARPGAPAAAARAPRAAPPGSGPPDYLTGRAWQLAQEAYKSYGAKQYDAAWREANDVIALRPDVLRLRLLAIDAASAGGHDRDAWQAAQDAQRRFGDSQALRERRTQIGARLAPAAVQAAQAARARGDTAQAITLMHEAIGYAPSRLGNRLLLCQMLLEQNDMPGLEAAAGDAIASGAEPVLMPYVLRGYARAAQGRAAQADEDFAQALRSESATPLDQRDARDQRVARAIIADVWTAQGQPQRALDLLAGLQPAGDDTDTLIAARRYYAREALARPATAGTPAERMASVASAARPVLDCAVDEYGSACDVYAADPGFAARRAAIVAGQRGDRAGALEAQRQAVAADPRNPQHRLELIDALVAAGDTDGAKREARAMLDTGLVDALPPLSAAYIAQRAGDDRRAATYFTQADEAGQLPPQATGDAGYSAYRANFDALAASYFKRAIDYGTSPPPGVAPATLLQLQDLRNAHADVTRDWGFIASVNYRGSGLQPGVSTGEVPGSYNNWQMGVEGYWRPFGSLGDRNFEVYARAYQDVGAKGDAPSGVSTALAAVGARAKPFESINAVVAFERLIPIGSRAPSDWLLRLAYSGGIGTERRLDVPSWWTVQDYGEVGHYVSNGWNYGTGYIEAGRTWRLDTISPKLTVFPYAVVGMDYDSSINHSVPVGMGVGVSTRYWFRDTFYDAPRSYVDVTVQYRWRLTGDDRAGGVFFGAVLSY</sequence>
<keyword evidence="2" id="KW-0732">Signal</keyword>
<dbReference type="Gene3D" id="1.25.40.10">
    <property type="entry name" value="Tetratricopeptide repeat domain"/>
    <property type="match status" value="3"/>
</dbReference>
<evidence type="ECO:0000313" key="4">
    <source>
        <dbReference type="EMBL" id="PVX59802.1"/>
    </source>
</evidence>
<dbReference type="EMBL" id="QEOB01000050">
    <property type="protein sequence ID" value="PVX59802.1"/>
    <property type="molecule type" value="Genomic_DNA"/>
</dbReference>
<gene>
    <name evidence="4" type="ORF">C7402_15015</name>
</gene>
<feature type="region of interest" description="Disordered" evidence="1">
    <location>
        <begin position="144"/>
        <end position="163"/>
    </location>
</feature>
<feature type="domain" description="Bacteriophage N4 adsorption protein A C-terminal" evidence="3">
    <location>
        <begin position="681"/>
        <end position="850"/>
    </location>
</feature>
<organism evidence="4 5">
    <name type="scientific">Paraburkholderia unamae</name>
    <dbReference type="NCBI Taxonomy" id="219649"/>
    <lineage>
        <taxon>Bacteria</taxon>
        <taxon>Pseudomonadati</taxon>
        <taxon>Pseudomonadota</taxon>
        <taxon>Betaproteobacteria</taxon>
        <taxon>Burkholderiales</taxon>
        <taxon>Burkholderiaceae</taxon>
        <taxon>Paraburkholderia</taxon>
    </lineage>
</organism>
<accession>A0ABX5K5U6</accession>
<dbReference type="SUPFAM" id="SSF48452">
    <property type="entry name" value="TPR-like"/>
    <property type="match status" value="1"/>
</dbReference>
<feature type="compositionally biased region" description="Low complexity" evidence="1">
    <location>
        <begin position="144"/>
        <end position="154"/>
    </location>
</feature>
<dbReference type="Pfam" id="PF14559">
    <property type="entry name" value="TPR_19"/>
    <property type="match status" value="1"/>
</dbReference>
<evidence type="ECO:0000256" key="2">
    <source>
        <dbReference type="SAM" id="SignalP"/>
    </source>
</evidence>
<evidence type="ECO:0000256" key="1">
    <source>
        <dbReference type="SAM" id="MobiDB-lite"/>
    </source>
</evidence>
<dbReference type="InterPro" id="IPR025137">
    <property type="entry name" value="NfrA_C"/>
</dbReference>
<reference evidence="4 5" key="1">
    <citation type="submission" date="2018-05" db="EMBL/GenBank/DDBJ databases">
        <title>Genomic Encyclopedia of Type Strains, Phase IV (KMG-V): Genome sequencing to study the core and pangenomes of soil and plant-associated prokaryotes.</title>
        <authorList>
            <person name="Whitman W."/>
        </authorList>
    </citation>
    <scope>NUCLEOTIDE SEQUENCE [LARGE SCALE GENOMIC DNA]</scope>
    <source>
        <strain evidence="4 5">SCZa-39</strain>
    </source>
</reference>
<keyword evidence="5" id="KW-1185">Reference proteome</keyword>
<feature type="chain" id="PRO_5046994791" evidence="2">
    <location>
        <begin position="36"/>
        <end position="855"/>
    </location>
</feature>
<evidence type="ECO:0000259" key="3">
    <source>
        <dbReference type="Pfam" id="PF13283"/>
    </source>
</evidence>
<comment type="caution">
    <text evidence="4">The sequence shown here is derived from an EMBL/GenBank/DDBJ whole genome shotgun (WGS) entry which is preliminary data.</text>
</comment>
<evidence type="ECO:0000313" key="5">
    <source>
        <dbReference type="Proteomes" id="UP000245712"/>
    </source>
</evidence>
<dbReference type="Proteomes" id="UP000245712">
    <property type="component" value="Unassembled WGS sequence"/>
</dbReference>
<dbReference type="InterPro" id="IPR011990">
    <property type="entry name" value="TPR-like_helical_dom_sf"/>
</dbReference>
<name>A0ABX5K5U6_9BURK</name>
<dbReference type="RefSeq" id="WP_116615246.1">
    <property type="nucleotide sequence ID" value="NZ_QEOB01000050.1"/>
</dbReference>